<name>A0A2L0EZK4_SORCE</name>
<sequence>MPLARRAWRRNARAQGRFPSLFAAGRPNVGRSRNAAPKGDEGEGSGGSGAGGAGDGGGEETEVTPLPEGEAASPS</sequence>
<dbReference type="Proteomes" id="UP000238348">
    <property type="component" value="Chromosome"/>
</dbReference>
<evidence type="ECO:0000256" key="1">
    <source>
        <dbReference type="SAM" id="MobiDB-lite"/>
    </source>
</evidence>
<evidence type="ECO:0000313" key="3">
    <source>
        <dbReference type="Proteomes" id="UP000238348"/>
    </source>
</evidence>
<dbReference type="EMBL" id="CP012673">
    <property type="protein sequence ID" value="AUX44747.1"/>
    <property type="molecule type" value="Genomic_DNA"/>
</dbReference>
<protein>
    <submittedName>
        <fullName evidence="2">Uncharacterized protein</fullName>
    </submittedName>
</protein>
<feature type="compositionally biased region" description="Basic residues" evidence="1">
    <location>
        <begin position="1"/>
        <end position="12"/>
    </location>
</feature>
<dbReference type="AlphaFoldDB" id="A0A2L0EZK4"/>
<feature type="compositionally biased region" description="Gly residues" evidence="1">
    <location>
        <begin position="44"/>
        <end position="56"/>
    </location>
</feature>
<gene>
    <name evidence="2" type="ORF">SOCE26_062150</name>
</gene>
<organism evidence="2 3">
    <name type="scientific">Sorangium cellulosum</name>
    <name type="common">Polyangium cellulosum</name>
    <dbReference type="NCBI Taxonomy" id="56"/>
    <lineage>
        <taxon>Bacteria</taxon>
        <taxon>Pseudomonadati</taxon>
        <taxon>Myxococcota</taxon>
        <taxon>Polyangia</taxon>
        <taxon>Polyangiales</taxon>
        <taxon>Polyangiaceae</taxon>
        <taxon>Sorangium</taxon>
    </lineage>
</organism>
<proteinExistence type="predicted"/>
<reference evidence="2 3" key="1">
    <citation type="submission" date="2015-09" db="EMBL/GenBank/DDBJ databases">
        <title>Sorangium comparison.</title>
        <authorList>
            <person name="Zaburannyi N."/>
            <person name="Bunk B."/>
            <person name="Overmann J."/>
            <person name="Mueller R."/>
        </authorList>
    </citation>
    <scope>NUCLEOTIDE SEQUENCE [LARGE SCALE GENOMIC DNA]</scope>
    <source>
        <strain evidence="2 3">So ce26</strain>
    </source>
</reference>
<evidence type="ECO:0000313" key="2">
    <source>
        <dbReference type="EMBL" id="AUX44747.1"/>
    </source>
</evidence>
<feature type="region of interest" description="Disordered" evidence="1">
    <location>
        <begin position="1"/>
        <end position="75"/>
    </location>
</feature>
<accession>A0A2L0EZK4</accession>